<dbReference type="RefSeq" id="WP_188546891.1">
    <property type="nucleotide sequence ID" value="NZ_BMCU01000005.1"/>
</dbReference>
<dbReference type="AlphaFoldDB" id="A0A917G5M2"/>
<organism evidence="4 5">
    <name type="scientific">Rhodococcoides trifolii</name>
    <dbReference type="NCBI Taxonomy" id="908250"/>
    <lineage>
        <taxon>Bacteria</taxon>
        <taxon>Bacillati</taxon>
        <taxon>Actinomycetota</taxon>
        <taxon>Actinomycetes</taxon>
        <taxon>Mycobacteriales</taxon>
        <taxon>Nocardiaceae</taxon>
        <taxon>Rhodococcoides</taxon>
    </lineage>
</organism>
<accession>A0A917G5M2</accession>
<dbReference type="InterPro" id="IPR005770">
    <property type="entry name" value="PhnD"/>
</dbReference>
<evidence type="ECO:0000256" key="2">
    <source>
        <dbReference type="ARBA" id="ARBA00022729"/>
    </source>
</evidence>
<dbReference type="CDD" id="cd01071">
    <property type="entry name" value="PBP2_PhnD_like"/>
    <property type="match status" value="1"/>
</dbReference>
<name>A0A917G5M2_9NOCA</name>
<proteinExistence type="inferred from homology"/>
<dbReference type="PANTHER" id="PTHR35841">
    <property type="entry name" value="PHOSPHONATES-BINDING PERIPLASMIC PROTEIN"/>
    <property type="match status" value="1"/>
</dbReference>
<protein>
    <submittedName>
        <fullName evidence="4">Phosphate-import protein PhnD</fullName>
    </submittedName>
</protein>
<dbReference type="SUPFAM" id="SSF53850">
    <property type="entry name" value="Periplasmic binding protein-like II"/>
    <property type="match status" value="1"/>
</dbReference>
<comment type="caution">
    <text evidence="4">The sequence shown here is derived from an EMBL/GenBank/DDBJ whole genome shotgun (WGS) entry which is preliminary data.</text>
</comment>
<dbReference type="PANTHER" id="PTHR35841:SF1">
    <property type="entry name" value="PHOSPHONATES-BINDING PERIPLASMIC PROTEIN"/>
    <property type="match status" value="1"/>
</dbReference>
<feature type="signal peptide" evidence="3">
    <location>
        <begin position="1"/>
        <end position="21"/>
    </location>
</feature>
<evidence type="ECO:0000313" key="5">
    <source>
        <dbReference type="Proteomes" id="UP000654257"/>
    </source>
</evidence>
<evidence type="ECO:0000313" key="4">
    <source>
        <dbReference type="EMBL" id="GGG24067.1"/>
    </source>
</evidence>
<dbReference type="Gene3D" id="3.40.190.10">
    <property type="entry name" value="Periplasmic binding protein-like II"/>
    <property type="match status" value="2"/>
</dbReference>
<evidence type="ECO:0000256" key="3">
    <source>
        <dbReference type="SAM" id="SignalP"/>
    </source>
</evidence>
<reference evidence="4" key="2">
    <citation type="submission" date="2020-09" db="EMBL/GenBank/DDBJ databases">
        <authorList>
            <person name="Sun Q."/>
            <person name="Sedlacek I."/>
        </authorList>
    </citation>
    <scope>NUCLEOTIDE SEQUENCE</scope>
    <source>
        <strain evidence="4">CCM 7905</strain>
    </source>
</reference>
<dbReference type="NCBIfam" id="TIGR01098">
    <property type="entry name" value="3A0109s03R"/>
    <property type="match status" value="1"/>
</dbReference>
<dbReference type="Proteomes" id="UP000654257">
    <property type="component" value="Unassembled WGS sequence"/>
</dbReference>
<dbReference type="EMBL" id="BMCU01000005">
    <property type="protein sequence ID" value="GGG24067.1"/>
    <property type="molecule type" value="Genomic_DNA"/>
</dbReference>
<sequence length="306" mass="31632">MRKSRSAAAIFAALACVTALTACGGGDDSTAAAESPTCPGGKIRFGVEPFEDPAKLTPAFQVIGEGLSQKLNCPVEVTVVDSYSAEVLAMKNGQLELGSFGPLGYVFASQEANAQAVASFGLADGSLSSYTAGVWVPNDSDIRSMSDLRGRTLALSEPGSTSGDGLPRMAIRDDGMQDSDVQITYAGGHPEALLALANGKVDAAEINSQQLATSTGEGQFDTSKFRQVWTSDPIPNDPITVAGGTSPEFQRAVADALVDLPADTVAQAGALLDVDPPGQLVKVNKDTYQPLFDLATSLGLTIKDAE</sequence>
<feature type="chain" id="PRO_5039137650" evidence="3">
    <location>
        <begin position="22"/>
        <end position="306"/>
    </location>
</feature>
<gene>
    <name evidence="4" type="primary">phnD</name>
    <name evidence="4" type="ORF">GCM10007304_42400</name>
</gene>
<dbReference type="GO" id="GO:0043190">
    <property type="term" value="C:ATP-binding cassette (ABC) transporter complex"/>
    <property type="evidence" value="ECO:0007669"/>
    <property type="project" value="InterPro"/>
</dbReference>
<reference evidence="4" key="1">
    <citation type="journal article" date="2014" name="Int. J. Syst. Evol. Microbiol.">
        <title>Complete genome sequence of Corynebacterium casei LMG S-19264T (=DSM 44701T), isolated from a smear-ripened cheese.</title>
        <authorList>
            <consortium name="US DOE Joint Genome Institute (JGI-PGF)"/>
            <person name="Walter F."/>
            <person name="Albersmeier A."/>
            <person name="Kalinowski J."/>
            <person name="Ruckert C."/>
        </authorList>
    </citation>
    <scope>NUCLEOTIDE SEQUENCE</scope>
    <source>
        <strain evidence="4">CCM 7905</strain>
    </source>
</reference>
<dbReference type="GO" id="GO:0055085">
    <property type="term" value="P:transmembrane transport"/>
    <property type="evidence" value="ECO:0007669"/>
    <property type="project" value="InterPro"/>
</dbReference>
<comment type="similarity">
    <text evidence="1">Belongs to the phosphate/phosphite/phosphonate binding protein family.</text>
</comment>
<dbReference type="PROSITE" id="PS51257">
    <property type="entry name" value="PROKAR_LIPOPROTEIN"/>
    <property type="match status" value="1"/>
</dbReference>
<evidence type="ECO:0000256" key="1">
    <source>
        <dbReference type="ARBA" id="ARBA00007162"/>
    </source>
</evidence>
<keyword evidence="2 3" id="KW-0732">Signal</keyword>
<dbReference type="Pfam" id="PF12974">
    <property type="entry name" value="Phosphonate-bd"/>
    <property type="match status" value="1"/>
</dbReference>
<keyword evidence="5" id="KW-1185">Reference proteome</keyword>